<sequence length="258" mass="29352">MSVPLNKRIHAEKVEAIFEVLSAQRLSFDRFILSALQSHNMDIKSRITKWLRFCNAVEAGFMSSKSSKRYGPEQTLDALIREVKARGDTAGQNRLNQAIIRHAIPLFGEELDKFCENDSQWLRAASTDVQSCSQLHSDFSPIPPFYQDKLPNLFGLFSLLAGNESETDSSEHEESSLAAVERYIVPSISALLFARNRLINRFQMLAGVLLAVSDPPDLVKSFYIDQVSRYHSQQQGRPSKASRMRQCRLLVGSWRRRM</sequence>
<proteinExistence type="predicted"/>
<keyword evidence="2" id="KW-1185">Reference proteome</keyword>
<name>A0A8T8SIK0_9BASI</name>
<dbReference type="AlphaFoldDB" id="A0A8T8SIK0"/>
<organism evidence="1 2">
    <name type="scientific">Tilletia indica</name>
    <dbReference type="NCBI Taxonomy" id="43049"/>
    <lineage>
        <taxon>Eukaryota</taxon>
        <taxon>Fungi</taxon>
        <taxon>Dikarya</taxon>
        <taxon>Basidiomycota</taxon>
        <taxon>Ustilaginomycotina</taxon>
        <taxon>Exobasidiomycetes</taxon>
        <taxon>Tilletiales</taxon>
        <taxon>Tilletiaceae</taxon>
        <taxon>Tilletia</taxon>
    </lineage>
</organism>
<gene>
    <name evidence="1" type="ORF">A4X13_0g7603</name>
</gene>
<reference evidence="1" key="2">
    <citation type="journal article" date="2019" name="IMA Fungus">
        <title>Genome sequencing and comparison of five Tilletia species to identify candidate genes for the detection of regulated species infecting wheat.</title>
        <authorList>
            <person name="Nguyen H.D.T."/>
            <person name="Sultana T."/>
            <person name="Kesanakurti P."/>
            <person name="Hambleton S."/>
        </authorList>
    </citation>
    <scope>NUCLEOTIDE SEQUENCE</scope>
    <source>
        <strain evidence="1">DAOMC 236416</strain>
    </source>
</reference>
<dbReference type="Proteomes" id="UP000077521">
    <property type="component" value="Unassembled WGS sequence"/>
</dbReference>
<protein>
    <submittedName>
        <fullName evidence="1">Uncharacterized protein</fullName>
    </submittedName>
</protein>
<comment type="caution">
    <text evidence="1">The sequence shown here is derived from an EMBL/GenBank/DDBJ whole genome shotgun (WGS) entry which is preliminary data.</text>
</comment>
<dbReference type="EMBL" id="LWDF02000988">
    <property type="protein sequence ID" value="KAE8241009.1"/>
    <property type="molecule type" value="Genomic_DNA"/>
</dbReference>
<evidence type="ECO:0000313" key="2">
    <source>
        <dbReference type="Proteomes" id="UP000077521"/>
    </source>
</evidence>
<evidence type="ECO:0000313" key="1">
    <source>
        <dbReference type="EMBL" id="KAE8241009.1"/>
    </source>
</evidence>
<accession>A0A8T8SIK0</accession>
<reference evidence="1" key="1">
    <citation type="submission" date="2016-04" db="EMBL/GenBank/DDBJ databases">
        <authorList>
            <person name="Nguyen H.D."/>
            <person name="Samba Siva P."/>
            <person name="Cullis J."/>
            <person name="Levesque C.A."/>
            <person name="Hambleton S."/>
        </authorList>
    </citation>
    <scope>NUCLEOTIDE SEQUENCE</scope>
    <source>
        <strain evidence="1">DAOMC 236416</strain>
    </source>
</reference>